<dbReference type="AlphaFoldDB" id="A0A371IFN4"/>
<feature type="non-terminal residue" evidence="2">
    <location>
        <position position="60"/>
    </location>
</feature>
<reference evidence="2" key="1">
    <citation type="submission" date="2018-05" db="EMBL/GenBank/DDBJ databases">
        <title>Draft genome of Mucuna pruriens seed.</title>
        <authorList>
            <person name="Nnadi N.E."/>
            <person name="Vos R."/>
            <person name="Hasami M.H."/>
            <person name="Devisetty U.K."/>
            <person name="Aguiy J.C."/>
        </authorList>
    </citation>
    <scope>NUCLEOTIDE SEQUENCE [LARGE SCALE GENOMIC DNA]</scope>
    <source>
        <strain evidence="2">JCA_2017</strain>
    </source>
</reference>
<comment type="caution">
    <text evidence="2">The sequence shown here is derived from an EMBL/GenBank/DDBJ whole genome shotgun (WGS) entry which is preliminary data.</text>
</comment>
<sequence>MTMMSSTFLWVPLKVTTKLSTFPSLRAISIVLGVAYPIPRIVLSVIISIIQDTPLIIIGN</sequence>
<protein>
    <submittedName>
        <fullName evidence="2">Uncharacterized protein</fullName>
    </submittedName>
</protein>
<evidence type="ECO:0000313" key="3">
    <source>
        <dbReference type="Proteomes" id="UP000257109"/>
    </source>
</evidence>
<proteinExistence type="predicted"/>
<keyword evidence="1" id="KW-0812">Transmembrane</keyword>
<evidence type="ECO:0000256" key="1">
    <source>
        <dbReference type="SAM" id="Phobius"/>
    </source>
</evidence>
<dbReference type="EMBL" id="QJKJ01000199">
    <property type="protein sequence ID" value="RDY13794.1"/>
    <property type="molecule type" value="Genomic_DNA"/>
</dbReference>
<keyword evidence="1" id="KW-0472">Membrane</keyword>
<dbReference type="Proteomes" id="UP000257109">
    <property type="component" value="Unassembled WGS sequence"/>
</dbReference>
<keyword evidence="1" id="KW-1133">Transmembrane helix</keyword>
<organism evidence="2 3">
    <name type="scientific">Mucuna pruriens</name>
    <name type="common">Velvet bean</name>
    <name type="synonym">Dolichos pruriens</name>
    <dbReference type="NCBI Taxonomy" id="157652"/>
    <lineage>
        <taxon>Eukaryota</taxon>
        <taxon>Viridiplantae</taxon>
        <taxon>Streptophyta</taxon>
        <taxon>Embryophyta</taxon>
        <taxon>Tracheophyta</taxon>
        <taxon>Spermatophyta</taxon>
        <taxon>Magnoliopsida</taxon>
        <taxon>eudicotyledons</taxon>
        <taxon>Gunneridae</taxon>
        <taxon>Pentapetalae</taxon>
        <taxon>rosids</taxon>
        <taxon>fabids</taxon>
        <taxon>Fabales</taxon>
        <taxon>Fabaceae</taxon>
        <taxon>Papilionoideae</taxon>
        <taxon>50 kb inversion clade</taxon>
        <taxon>NPAAA clade</taxon>
        <taxon>indigoferoid/millettioid clade</taxon>
        <taxon>Phaseoleae</taxon>
        <taxon>Mucuna</taxon>
    </lineage>
</organism>
<feature type="transmembrane region" description="Helical" evidence="1">
    <location>
        <begin position="27"/>
        <end position="50"/>
    </location>
</feature>
<evidence type="ECO:0000313" key="2">
    <source>
        <dbReference type="EMBL" id="RDY13794.1"/>
    </source>
</evidence>
<accession>A0A371IFN4</accession>
<keyword evidence="3" id="KW-1185">Reference proteome</keyword>
<gene>
    <name evidence="2" type="ORF">CR513_01241</name>
</gene>
<name>A0A371IFN4_MUCPR</name>